<name>A0A0B9FNP6_9GAMM</name>
<organism evidence="1 2">
    <name type="scientific">Photobacterium gaetbulicola</name>
    <dbReference type="NCBI Taxonomy" id="1295392"/>
    <lineage>
        <taxon>Bacteria</taxon>
        <taxon>Pseudomonadati</taxon>
        <taxon>Pseudomonadota</taxon>
        <taxon>Gammaproteobacteria</taxon>
        <taxon>Vibrionales</taxon>
        <taxon>Vibrionaceae</taxon>
        <taxon>Photobacterium</taxon>
    </lineage>
</organism>
<sequence length="117" mass="13171">MTKLTADIKANSELFVEETKDTQQVWGLCNEEGDWLSVDSSEFEESEVMPFWSNEADAAVHCVDEWAEFSAVMIPLDVFVEDWMITLAEDGVLVGLNWTAQLEGSEVEPSDVAKMYL</sequence>
<dbReference type="AlphaFoldDB" id="A0A0B9FNP6"/>
<gene>
    <name evidence="1" type="ORF">RJ45_25805</name>
</gene>
<dbReference type="Proteomes" id="UP000031278">
    <property type="component" value="Unassembled WGS sequence"/>
</dbReference>
<accession>A0A0B9FNP6</accession>
<proteinExistence type="predicted"/>
<evidence type="ECO:0008006" key="3">
    <source>
        <dbReference type="Google" id="ProtNLM"/>
    </source>
</evidence>
<reference evidence="1 2" key="1">
    <citation type="submission" date="2014-12" db="EMBL/GenBank/DDBJ databases">
        <title>Genome sequencing of Photobacterium gaetbulicola AD005a.</title>
        <authorList>
            <person name="Adrian T.G.S."/>
            <person name="Chan K.G."/>
        </authorList>
    </citation>
    <scope>NUCLEOTIDE SEQUENCE [LARGE SCALE GENOMIC DNA]</scope>
    <source>
        <strain evidence="1 2">AD005a</strain>
    </source>
</reference>
<dbReference type="InterPro" id="IPR021284">
    <property type="entry name" value="DUF2750"/>
</dbReference>
<dbReference type="EMBL" id="JWLZ01000225">
    <property type="protein sequence ID" value="KHT58058.1"/>
    <property type="molecule type" value="Genomic_DNA"/>
</dbReference>
<evidence type="ECO:0000313" key="2">
    <source>
        <dbReference type="Proteomes" id="UP000031278"/>
    </source>
</evidence>
<dbReference type="Pfam" id="PF11042">
    <property type="entry name" value="DUF2750"/>
    <property type="match status" value="1"/>
</dbReference>
<comment type="caution">
    <text evidence="1">The sequence shown here is derived from an EMBL/GenBank/DDBJ whole genome shotgun (WGS) entry which is preliminary data.</text>
</comment>
<dbReference type="RefSeq" id="WP_039469710.1">
    <property type="nucleotide sequence ID" value="NZ_JWLZ01000225.1"/>
</dbReference>
<evidence type="ECO:0000313" key="1">
    <source>
        <dbReference type="EMBL" id="KHT58058.1"/>
    </source>
</evidence>
<protein>
    <recommendedName>
        <fullName evidence="3">DUF2750 domain-containing protein</fullName>
    </recommendedName>
</protein>